<evidence type="ECO:0000256" key="2">
    <source>
        <dbReference type="ARBA" id="ARBA00004282"/>
    </source>
</evidence>
<evidence type="ECO:0000256" key="7">
    <source>
        <dbReference type="ARBA" id="ARBA00023136"/>
    </source>
</evidence>
<proteinExistence type="inferred from homology"/>
<keyword evidence="6 9" id="KW-1133">Transmembrane helix</keyword>
<evidence type="ECO:0000256" key="8">
    <source>
        <dbReference type="SAM" id="MobiDB-lite"/>
    </source>
</evidence>
<feature type="region of interest" description="Disordered" evidence="8">
    <location>
        <begin position="606"/>
        <end position="626"/>
    </location>
</feature>
<dbReference type="PANTHER" id="PTHR14399">
    <property type="entry name" value="P53-INDUCED PROTEIN RELATED"/>
    <property type="match status" value="1"/>
</dbReference>
<dbReference type="EMBL" id="JADDUC020000003">
    <property type="protein sequence ID" value="KAI1240853.1"/>
    <property type="molecule type" value="Genomic_DNA"/>
</dbReference>
<evidence type="ECO:0000256" key="5">
    <source>
        <dbReference type="ARBA" id="ARBA00022949"/>
    </source>
</evidence>
<feature type="transmembrane region" description="Helical" evidence="9">
    <location>
        <begin position="390"/>
        <end position="412"/>
    </location>
</feature>
<dbReference type="Proteomes" id="UP000618051">
    <property type="component" value="Unassembled WGS sequence"/>
</dbReference>
<feature type="transmembrane region" description="Helical" evidence="9">
    <location>
        <begin position="419"/>
        <end position="443"/>
    </location>
</feature>
<comment type="similarity">
    <text evidence="3">Belongs to the TMEM47 family.</text>
</comment>
<comment type="caution">
    <text evidence="10">The sequence shown here is derived from an EMBL/GenBank/DDBJ whole genome shotgun (WGS) entry which is preliminary data.</text>
</comment>
<evidence type="ECO:0000313" key="10">
    <source>
        <dbReference type="EMBL" id="KAG0137186.1"/>
    </source>
</evidence>
<evidence type="ECO:0000256" key="1">
    <source>
        <dbReference type="ARBA" id="ARBA00004141"/>
    </source>
</evidence>
<dbReference type="Gene3D" id="1.20.140.150">
    <property type="match status" value="1"/>
</dbReference>
<keyword evidence="5" id="KW-0965">Cell junction</keyword>
<organism evidence="10">
    <name type="scientific">Lamprotornis superbus</name>
    <dbReference type="NCBI Taxonomy" id="245042"/>
    <lineage>
        <taxon>Eukaryota</taxon>
        <taxon>Metazoa</taxon>
        <taxon>Chordata</taxon>
        <taxon>Craniata</taxon>
        <taxon>Vertebrata</taxon>
        <taxon>Euteleostomi</taxon>
        <taxon>Archelosauria</taxon>
        <taxon>Archosauria</taxon>
        <taxon>Dinosauria</taxon>
        <taxon>Saurischia</taxon>
        <taxon>Theropoda</taxon>
        <taxon>Coelurosauria</taxon>
        <taxon>Aves</taxon>
        <taxon>Neognathae</taxon>
        <taxon>Neoaves</taxon>
        <taxon>Telluraves</taxon>
        <taxon>Australaves</taxon>
        <taxon>Passeriformes</taxon>
        <taxon>Sturnidae</taxon>
        <taxon>Lamprotornis</taxon>
    </lineage>
</organism>
<evidence type="ECO:0000256" key="3">
    <source>
        <dbReference type="ARBA" id="ARBA00008691"/>
    </source>
</evidence>
<reference evidence="11 12" key="2">
    <citation type="journal article" date="2021" name="J. Hered.">
        <title>Feather Gene Expression Elucidates the Developmental Basis of Plumage Iridescence in African Starlings.</title>
        <authorList>
            <person name="Rubenstein D.R."/>
            <person name="Corvelo A."/>
            <person name="MacManes M.D."/>
            <person name="Maia R."/>
            <person name="Narzisi G."/>
            <person name="Rousaki A."/>
            <person name="Vandenabeele P."/>
            <person name="Shawkey M.D."/>
            <person name="Solomon J."/>
        </authorList>
    </citation>
    <scope>NUCLEOTIDE SEQUENCE [LARGE SCALE GENOMIC DNA]</scope>
    <source>
        <strain evidence="11">SS15</strain>
    </source>
</reference>
<dbReference type="OrthoDB" id="8868135at2759"/>
<dbReference type="EMBL" id="JADDUC010000001">
    <property type="protein sequence ID" value="KAG0137186.1"/>
    <property type="molecule type" value="Genomic_DNA"/>
</dbReference>
<reference evidence="10" key="1">
    <citation type="submission" date="2020-10" db="EMBL/GenBank/DDBJ databases">
        <title>Feather gene expression reveals the developmental basis of iridescence in African starlings.</title>
        <authorList>
            <person name="Rubenstein D.R."/>
        </authorList>
    </citation>
    <scope>NUCLEOTIDE SEQUENCE</scope>
    <source>
        <strain evidence="10">SS15</strain>
        <tissue evidence="10">Liver</tissue>
    </source>
</reference>
<dbReference type="InterPro" id="IPR015664">
    <property type="entry name" value="P53_induced"/>
</dbReference>
<dbReference type="PANTHER" id="PTHR14399:SF13">
    <property type="entry name" value="P53 APOPTOSIS EFFECTOR RELATED TO PMP22 A"/>
    <property type="match status" value="1"/>
</dbReference>
<keyword evidence="12" id="KW-1185">Reference proteome</keyword>
<evidence type="ECO:0000256" key="9">
    <source>
        <dbReference type="SAM" id="Phobius"/>
    </source>
</evidence>
<feature type="transmembrane region" description="Helical" evidence="9">
    <location>
        <begin position="252"/>
        <end position="275"/>
    </location>
</feature>
<dbReference type="GO" id="GO:0005911">
    <property type="term" value="C:cell-cell junction"/>
    <property type="evidence" value="ECO:0007669"/>
    <property type="project" value="TreeGrafter"/>
</dbReference>
<name>A0A835P2B5_9PASS</name>
<evidence type="ECO:0000256" key="6">
    <source>
        <dbReference type="ARBA" id="ARBA00022989"/>
    </source>
</evidence>
<reference evidence="11" key="3">
    <citation type="submission" date="2022-01" db="EMBL/GenBank/DDBJ databases">
        <authorList>
            <person name="Rubenstein D.R."/>
        </authorList>
    </citation>
    <scope>NUCLEOTIDE SEQUENCE</scope>
    <source>
        <strain evidence="11">SS15</strain>
        <tissue evidence="11">Liver</tissue>
    </source>
</reference>
<dbReference type="GO" id="GO:0016020">
    <property type="term" value="C:membrane"/>
    <property type="evidence" value="ECO:0007669"/>
    <property type="project" value="UniProtKB-SubCell"/>
</dbReference>
<feature type="transmembrane region" description="Helical" evidence="9">
    <location>
        <begin position="463"/>
        <end position="484"/>
    </location>
</feature>
<evidence type="ECO:0000313" key="12">
    <source>
        <dbReference type="Proteomes" id="UP000618051"/>
    </source>
</evidence>
<dbReference type="GO" id="GO:0098609">
    <property type="term" value="P:cell-cell adhesion"/>
    <property type="evidence" value="ECO:0007669"/>
    <property type="project" value="TreeGrafter"/>
</dbReference>
<keyword evidence="4 9" id="KW-0812">Transmembrane</keyword>
<dbReference type="AlphaFoldDB" id="A0A835P2B5"/>
<feature type="transmembrane region" description="Helical" evidence="9">
    <location>
        <begin position="38"/>
        <end position="60"/>
    </location>
</feature>
<evidence type="ECO:0000256" key="4">
    <source>
        <dbReference type="ARBA" id="ARBA00022692"/>
    </source>
</evidence>
<gene>
    <name evidence="10" type="ORF">IHE44_000022</name>
    <name evidence="11" type="ORF">IHE44_0009298</name>
</gene>
<feature type="transmembrane region" description="Helical" evidence="9">
    <location>
        <begin position="6"/>
        <end position="31"/>
    </location>
</feature>
<evidence type="ECO:0000313" key="11">
    <source>
        <dbReference type="EMBL" id="KAI1240853.1"/>
    </source>
</evidence>
<comment type="subcellular location">
    <subcellularLocation>
        <location evidence="2">Cell junction</location>
    </subcellularLocation>
    <subcellularLocation>
        <location evidence="1">Membrane</location>
        <topology evidence="1">Multi-pass membrane protein</topology>
    </subcellularLocation>
</comment>
<keyword evidence="7 9" id="KW-0472">Membrane</keyword>
<accession>A0A835P2B5</accession>
<sequence length="842" mass="93232">MGWGRAAAATYLVGFVILVICFALAVIAFSIEILRFNFVRGIGGLLFVVAAFQIIGLVIYPVKFTEDIPLLGDNMFSWAYGFGWASTVVVIDDAGVSQEGLSTDIGEGEQAFAFRGLLDNPDGPLTATGILDCLCHRTAAGRMFQLARMRDNTATSLLIYQQANKPRQALTGPRQCLYSQIHARGVFVRLRQSRTQVFFSQRSQVPARPFGDLCRGSHRFVSPSPWHRGPSPAKHLPRAMVKYGLDYTRCRWILPLLLGIGVIFGIIALAGRGWLESQTLPYVQQASLWQDCRRPEQGGEWSCESLMRYGKRPRGWRAAARDRGSQPPGHLPQPMEELKKGEMGLAPKHYRMLLPAPSGLGVSPICFHIVTAFGTQLQEKHLAWGRAAAATYLVGFLLLVICFALAIIAFAIDTLRFNFIRGIGGLLFVAAVFSIMGLVIYPVKFSSEMEMTGINMFSWAYGFGWTTAIMEIGLGFFFCCLPNYEDQILELTLKRREKQELRFKRKTQSSTKTVSKNLLSVLTAKWLGVISSQIAFAAPSFILEHNYSQLAMKQPDLKHTSPWLCEQAGAEPCSSLWQCMLKEHQDLLMMYLKPKGKMDNEKSRVTVTGQDMRDEQKSTSNNPVSAGTVLESSTATYLLQTEVEAYPSVISSSGAAPPGRQNNNPCGVSSASAVIPLPVYGTAVITPAALEIVAWQMLVCSGSCSKVPDPQAKIKAQFLNSGLKWLTVNHLMDWPSPIIMCHLIREGKIQFSKLADAERAVCLCVRSESANRSLVKPAPPKLGWFQTENTCQSARPALLHAQKAEIMYSSPTPKLLCTEAITHDYILGTTDCSKYYFQLLWK</sequence>
<protein>
    <submittedName>
        <fullName evidence="10">Uncharacterized protein</fullName>
    </submittedName>
</protein>